<accession>A0A1J1IER3</accession>
<dbReference type="Proteomes" id="UP000183832">
    <property type="component" value="Unassembled WGS sequence"/>
</dbReference>
<dbReference type="AlphaFoldDB" id="A0A1J1IER3"/>
<evidence type="ECO:0000313" key="2">
    <source>
        <dbReference type="Proteomes" id="UP000183832"/>
    </source>
</evidence>
<name>A0A1J1IER3_9DIPT</name>
<protein>
    <submittedName>
        <fullName evidence="1">CLUMA_CG012061, isoform A</fullName>
    </submittedName>
</protein>
<sequence length="74" mass="8724">MYNFYLYYGNFVLKSDESSSFMCFLTRHIQLKDPSIKDIGKRLPAIIESEEIKFKPQIQLKISVNILCSKQVFQ</sequence>
<organism evidence="1 2">
    <name type="scientific">Clunio marinus</name>
    <dbReference type="NCBI Taxonomy" id="568069"/>
    <lineage>
        <taxon>Eukaryota</taxon>
        <taxon>Metazoa</taxon>
        <taxon>Ecdysozoa</taxon>
        <taxon>Arthropoda</taxon>
        <taxon>Hexapoda</taxon>
        <taxon>Insecta</taxon>
        <taxon>Pterygota</taxon>
        <taxon>Neoptera</taxon>
        <taxon>Endopterygota</taxon>
        <taxon>Diptera</taxon>
        <taxon>Nematocera</taxon>
        <taxon>Chironomoidea</taxon>
        <taxon>Chironomidae</taxon>
        <taxon>Clunio</taxon>
    </lineage>
</organism>
<keyword evidence="2" id="KW-1185">Reference proteome</keyword>
<dbReference type="EMBL" id="CVRI01000048">
    <property type="protein sequence ID" value="CRK98749.1"/>
    <property type="molecule type" value="Genomic_DNA"/>
</dbReference>
<gene>
    <name evidence="1" type="ORF">CLUMA_CG012061</name>
</gene>
<reference evidence="1 2" key="1">
    <citation type="submission" date="2015-04" db="EMBL/GenBank/DDBJ databases">
        <authorList>
            <person name="Syromyatnikov M.Y."/>
            <person name="Popov V.N."/>
        </authorList>
    </citation>
    <scope>NUCLEOTIDE SEQUENCE [LARGE SCALE GENOMIC DNA]</scope>
</reference>
<evidence type="ECO:0000313" key="1">
    <source>
        <dbReference type="EMBL" id="CRK98749.1"/>
    </source>
</evidence>
<proteinExistence type="predicted"/>